<gene>
    <name evidence="11" type="ORF">GT348_05165</name>
</gene>
<dbReference type="GO" id="GO:0046872">
    <property type="term" value="F:metal ion binding"/>
    <property type="evidence" value="ECO:0007669"/>
    <property type="project" value="UniProtKB-KW"/>
</dbReference>
<keyword evidence="4" id="KW-0479">Metal-binding</keyword>
<dbReference type="GO" id="GO:0006281">
    <property type="term" value="P:DNA repair"/>
    <property type="evidence" value="ECO:0007669"/>
    <property type="project" value="UniProtKB-KW"/>
</dbReference>
<protein>
    <recommendedName>
        <fullName evidence="2">Type-4 uracil-DNA glycosylase</fullName>
    </recommendedName>
</protein>
<dbReference type="AlphaFoldDB" id="A0A6P1NDK9"/>
<evidence type="ECO:0000256" key="5">
    <source>
        <dbReference type="ARBA" id="ARBA00022763"/>
    </source>
</evidence>
<comment type="similarity">
    <text evidence="1">Belongs to the uracil-DNA glycosylase (UDG) superfamily. Type 4 (UDGa) family.</text>
</comment>
<evidence type="ECO:0000313" key="12">
    <source>
        <dbReference type="Proteomes" id="UP000463975"/>
    </source>
</evidence>
<dbReference type="NCBIfam" id="TIGR00758">
    <property type="entry name" value="UDG_fam4"/>
    <property type="match status" value="1"/>
</dbReference>
<evidence type="ECO:0000256" key="6">
    <source>
        <dbReference type="ARBA" id="ARBA00022801"/>
    </source>
</evidence>
<feature type="domain" description="Uracil-DNA glycosylase-like" evidence="10">
    <location>
        <begin position="251"/>
        <end position="411"/>
    </location>
</feature>
<dbReference type="InterPro" id="IPR005273">
    <property type="entry name" value="Ura-DNA_glyco_family4"/>
</dbReference>
<dbReference type="InterPro" id="IPR036895">
    <property type="entry name" value="Uracil-DNA_glycosylase-like_sf"/>
</dbReference>
<dbReference type="Pfam" id="PF03167">
    <property type="entry name" value="UDG"/>
    <property type="match status" value="1"/>
</dbReference>
<evidence type="ECO:0000256" key="7">
    <source>
        <dbReference type="ARBA" id="ARBA00023004"/>
    </source>
</evidence>
<proteinExistence type="inferred from homology"/>
<dbReference type="PANTHER" id="PTHR33693:SF9">
    <property type="entry name" value="TYPE-4 URACIL-DNA GLYCOSYLASE"/>
    <property type="match status" value="1"/>
</dbReference>
<dbReference type="InterPro" id="IPR051536">
    <property type="entry name" value="UDG_Type-4/5"/>
</dbReference>
<reference evidence="11 12" key="1">
    <citation type="submission" date="2020-01" db="EMBL/GenBank/DDBJ databases">
        <title>Genome sequencing of strain KACC 21507.</title>
        <authorList>
            <person name="Heo J."/>
            <person name="Kim S.-J."/>
            <person name="Kim J.-S."/>
            <person name="Hong S.-B."/>
            <person name="Kwon S.-W."/>
        </authorList>
    </citation>
    <scope>NUCLEOTIDE SEQUENCE [LARGE SCALE GENOMIC DNA]</scope>
    <source>
        <strain evidence="11 12">KACC 21507</strain>
    </source>
</reference>
<sequence>MLVTESDFLGWHAWTKSLLAQHISKNEIKWVIKSTDIIYKNNFTRDLPETEFLLNIPRKIVSLIIAVFYSGNDERFSLLYELLEKIRDKEPLDEKKDPLLLRLIDISHRAKKEALQIRQKLPHTRFTHHSVIRINSPVALLDSQAYALFAQRPEAWLIRTPGRIICSYQKQLFFSPDAPESILNNDEALFEFAQTHGIRSDQNDLWRSLIPFRIRPHAEFIEKAPNLTVLQAYAADCQLCELCTPASRTVFGEGNQEARLMFVGEQPGDQEDLQGRPFVGPAGQLFDNALNECGFDREKAWVTNAVKHFRFTPRGSRRIHQKPEAKHIHACAPWLKRERDIIRPKVTIMLGVTGGSAVLGRPITVSRERSKILTLLDGSIGLVTVHPSYLLRQPDEESRSREYAHFIADLKLAFSALP</sequence>
<keyword evidence="7" id="KW-0408">Iron</keyword>
<dbReference type="Proteomes" id="UP000463975">
    <property type="component" value="Chromosome"/>
</dbReference>
<keyword evidence="8" id="KW-0411">Iron-sulfur</keyword>
<keyword evidence="12" id="KW-1185">Reference proteome</keyword>
<dbReference type="KEGG" id="bomb:GT348_05165"/>
<accession>A0A6P1NDK9</accession>
<evidence type="ECO:0000256" key="8">
    <source>
        <dbReference type="ARBA" id="ARBA00023014"/>
    </source>
</evidence>
<organism evidence="11 12">
    <name type="scientific">Aristophania vespae</name>
    <dbReference type="NCBI Taxonomy" id="2697033"/>
    <lineage>
        <taxon>Bacteria</taxon>
        <taxon>Pseudomonadati</taxon>
        <taxon>Pseudomonadota</taxon>
        <taxon>Alphaproteobacteria</taxon>
        <taxon>Acetobacterales</taxon>
        <taxon>Acetobacteraceae</taxon>
        <taxon>Aristophania</taxon>
    </lineage>
</organism>
<keyword evidence="5" id="KW-0227">DNA damage</keyword>
<dbReference type="PANTHER" id="PTHR33693">
    <property type="entry name" value="TYPE-5 URACIL-DNA GLYCOSYLASE"/>
    <property type="match status" value="1"/>
</dbReference>
<evidence type="ECO:0000256" key="9">
    <source>
        <dbReference type="ARBA" id="ARBA00023204"/>
    </source>
</evidence>
<dbReference type="SMART" id="SM00987">
    <property type="entry name" value="UreE_C"/>
    <property type="match status" value="1"/>
</dbReference>
<dbReference type="SUPFAM" id="SSF52141">
    <property type="entry name" value="Uracil-DNA glycosylase-like"/>
    <property type="match status" value="1"/>
</dbReference>
<dbReference type="InterPro" id="IPR005122">
    <property type="entry name" value="Uracil-DNA_glycosylase-like"/>
</dbReference>
<dbReference type="CDD" id="cd10030">
    <property type="entry name" value="UDG-F4_TTUDGA_SPO1dp_like"/>
    <property type="match status" value="1"/>
</dbReference>
<dbReference type="GO" id="GO:0051539">
    <property type="term" value="F:4 iron, 4 sulfur cluster binding"/>
    <property type="evidence" value="ECO:0007669"/>
    <property type="project" value="UniProtKB-KW"/>
</dbReference>
<dbReference type="EMBL" id="CP047652">
    <property type="protein sequence ID" value="QHI96396.1"/>
    <property type="molecule type" value="Genomic_DNA"/>
</dbReference>
<dbReference type="NCBIfam" id="TIGR03914">
    <property type="entry name" value="UDG_fam_dom"/>
    <property type="match status" value="1"/>
</dbReference>
<evidence type="ECO:0000256" key="4">
    <source>
        <dbReference type="ARBA" id="ARBA00022723"/>
    </source>
</evidence>
<keyword evidence="9" id="KW-0234">DNA repair</keyword>
<evidence type="ECO:0000259" key="10">
    <source>
        <dbReference type="SMART" id="SM00986"/>
    </source>
</evidence>
<name>A0A6P1NDK9_9PROT</name>
<keyword evidence="6" id="KW-0378">Hydrolase</keyword>
<evidence type="ECO:0000313" key="11">
    <source>
        <dbReference type="EMBL" id="QHI96396.1"/>
    </source>
</evidence>
<keyword evidence="3" id="KW-0004">4Fe-4S</keyword>
<dbReference type="SMART" id="SM00986">
    <property type="entry name" value="UDG"/>
    <property type="match status" value="1"/>
</dbReference>
<evidence type="ECO:0000256" key="2">
    <source>
        <dbReference type="ARBA" id="ARBA00019403"/>
    </source>
</evidence>
<evidence type="ECO:0000256" key="3">
    <source>
        <dbReference type="ARBA" id="ARBA00022485"/>
    </source>
</evidence>
<dbReference type="GO" id="GO:0097506">
    <property type="term" value="F:deaminated base DNA N-glycosylase activity"/>
    <property type="evidence" value="ECO:0007669"/>
    <property type="project" value="UniProtKB-ARBA"/>
</dbReference>
<evidence type="ECO:0000256" key="1">
    <source>
        <dbReference type="ARBA" id="ARBA00006521"/>
    </source>
</evidence>
<dbReference type="Gene3D" id="3.40.470.10">
    <property type="entry name" value="Uracil-DNA glycosylase-like domain"/>
    <property type="match status" value="1"/>
</dbReference>